<proteinExistence type="predicted"/>
<keyword evidence="5 6" id="KW-0472">Membrane</keyword>
<dbReference type="PANTHER" id="PTHR30086:SF20">
    <property type="entry name" value="ARGININE EXPORTER PROTEIN ARGO-RELATED"/>
    <property type="match status" value="1"/>
</dbReference>
<organism evidence="7 8">
    <name type="scientific">Actinomadura yumaensis</name>
    <dbReference type="NCBI Taxonomy" id="111807"/>
    <lineage>
        <taxon>Bacteria</taxon>
        <taxon>Bacillati</taxon>
        <taxon>Actinomycetota</taxon>
        <taxon>Actinomycetes</taxon>
        <taxon>Streptosporangiales</taxon>
        <taxon>Thermomonosporaceae</taxon>
        <taxon>Actinomadura</taxon>
    </lineage>
</organism>
<keyword evidence="2" id="KW-1003">Cell membrane</keyword>
<keyword evidence="8" id="KW-1185">Reference proteome</keyword>
<dbReference type="Proteomes" id="UP001596380">
    <property type="component" value="Unassembled WGS sequence"/>
</dbReference>
<sequence length="118" mass="12256">VPAECGASAPPPAASFGYRHGVVLNIINPKIYLLTIALVAEFVRTGPRPAENVLVVTLVLLSIEFGVDLAWCYAGDRLRRVLAGPRAALVTNRVFAAVLVGVTVVIVGPALTATGGHS</sequence>
<keyword evidence="3 6" id="KW-0812">Transmembrane</keyword>
<evidence type="ECO:0000256" key="1">
    <source>
        <dbReference type="ARBA" id="ARBA00004651"/>
    </source>
</evidence>
<feature type="transmembrane region" description="Helical" evidence="6">
    <location>
        <begin position="94"/>
        <end position="113"/>
    </location>
</feature>
<dbReference type="RefSeq" id="WP_378064168.1">
    <property type="nucleotide sequence ID" value="NZ_JBHSXS010000067.1"/>
</dbReference>
<accession>A0ABW2D358</accession>
<dbReference type="PANTHER" id="PTHR30086">
    <property type="entry name" value="ARGININE EXPORTER PROTEIN ARGO"/>
    <property type="match status" value="1"/>
</dbReference>
<feature type="non-terminal residue" evidence="7">
    <location>
        <position position="1"/>
    </location>
</feature>
<reference evidence="8" key="1">
    <citation type="journal article" date="2019" name="Int. J. Syst. Evol. Microbiol.">
        <title>The Global Catalogue of Microorganisms (GCM) 10K type strain sequencing project: providing services to taxonomists for standard genome sequencing and annotation.</title>
        <authorList>
            <consortium name="The Broad Institute Genomics Platform"/>
            <consortium name="The Broad Institute Genome Sequencing Center for Infectious Disease"/>
            <person name="Wu L."/>
            <person name="Ma J."/>
        </authorList>
    </citation>
    <scope>NUCLEOTIDE SEQUENCE [LARGE SCALE GENOMIC DNA]</scope>
    <source>
        <strain evidence="8">JCM 3369</strain>
    </source>
</reference>
<evidence type="ECO:0000256" key="3">
    <source>
        <dbReference type="ARBA" id="ARBA00022692"/>
    </source>
</evidence>
<keyword evidence="4 6" id="KW-1133">Transmembrane helix</keyword>
<evidence type="ECO:0000256" key="4">
    <source>
        <dbReference type="ARBA" id="ARBA00022989"/>
    </source>
</evidence>
<evidence type="ECO:0000313" key="7">
    <source>
        <dbReference type="EMBL" id="MFC6887075.1"/>
    </source>
</evidence>
<evidence type="ECO:0000256" key="6">
    <source>
        <dbReference type="SAM" id="Phobius"/>
    </source>
</evidence>
<dbReference type="Pfam" id="PF01810">
    <property type="entry name" value="LysE"/>
    <property type="match status" value="1"/>
</dbReference>
<name>A0ABW2D358_9ACTN</name>
<protein>
    <submittedName>
        <fullName evidence="7">LysE family translocator</fullName>
    </submittedName>
</protein>
<gene>
    <name evidence="7" type="ORF">ACFQKB_45430</name>
</gene>
<dbReference type="EMBL" id="JBHSXS010000067">
    <property type="protein sequence ID" value="MFC6887075.1"/>
    <property type="molecule type" value="Genomic_DNA"/>
</dbReference>
<feature type="transmembrane region" description="Helical" evidence="6">
    <location>
        <begin position="53"/>
        <end position="74"/>
    </location>
</feature>
<comment type="caution">
    <text evidence="7">The sequence shown here is derived from an EMBL/GenBank/DDBJ whole genome shotgun (WGS) entry which is preliminary data.</text>
</comment>
<evidence type="ECO:0000256" key="5">
    <source>
        <dbReference type="ARBA" id="ARBA00023136"/>
    </source>
</evidence>
<comment type="subcellular location">
    <subcellularLocation>
        <location evidence="1">Cell membrane</location>
        <topology evidence="1">Multi-pass membrane protein</topology>
    </subcellularLocation>
</comment>
<dbReference type="InterPro" id="IPR001123">
    <property type="entry name" value="LeuE-type"/>
</dbReference>
<evidence type="ECO:0000313" key="8">
    <source>
        <dbReference type="Proteomes" id="UP001596380"/>
    </source>
</evidence>
<evidence type="ECO:0000256" key="2">
    <source>
        <dbReference type="ARBA" id="ARBA00022475"/>
    </source>
</evidence>